<dbReference type="Gene3D" id="1.20.1270.10">
    <property type="match status" value="1"/>
</dbReference>
<protein>
    <submittedName>
        <fullName evidence="1">Ankyrin repeat domain-containing protein 45</fullName>
    </submittedName>
</protein>
<name>A0A0X3NMI1_SCHSO</name>
<evidence type="ECO:0000313" key="1">
    <source>
        <dbReference type="EMBL" id="JAP41221.1"/>
    </source>
</evidence>
<dbReference type="SUPFAM" id="SSF100934">
    <property type="entry name" value="Heat shock protein 70kD (HSP70), C-terminal subdomain"/>
    <property type="match status" value="1"/>
</dbReference>
<dbReference type="AlphaFoldDB" id="A0A0X3NMI1"/>
<reference evidence="1" key="1">
    <citation type="submission" date="2016-01" db="EMBL/GenBank/DDBJ databases">
        <title>Reference transcriptome for the parasite Schistocephalus solidus: insights into the molecular evolution of parasitism.</title>
        <authorList>
            <person name="Hebert F.O."/>
            <person name="Grambauer S."/>
            <person name="Barber I."/>
            <person name="Landry C.R."/>
            <person name="Aubin-Horth N."/>
        </authorList>
    </citation>
    <scope>NUCLEOTIDE SEQUENCE</scope>
</reference>
<sequence length="209" mass="23869">MASALISDIYAGKLRVLVELISRALDSDAPDYANFEEKDVNGCSLLETLTVLGEWQLIEKLVTKNKDIFEPNLYGYDIVHLAAIWDNEKLIKAMYFCGIDLKGYTALGEDAITLAKRYHSENAIKMFAWIELRESFLALIQQARNILKSADKMGIKLTKEERRSAEAACTEKENWLNFSISRSLEELKAKKEHLELIVEPIFTKFDDEV</sequence>
<dbReference type="Gene3D" id="1.25.40.20">
    <property type="entry name" value="Ankyrin repeat-containing domain"/>
    <property type="match status" value="1"/>
</dbReference>
<organism evidence="1">
    <name type="scientific">Schistocephalus solidus</name>
    <name type="common">Tapeworm</name>
    <dbReference type="NCBI Taxonomy" id="70667"/>
    <lineage>
        <taxon>Eukaryota</taxon>
        <taxon>Metazoa</taxon>
        <taxon>Spiralia</taxon>
        <taxon>Lophotrochozoa</taxon>
        <taxon>Platyhelminthes</taxon>
        <taxon>Cestoda</taxon>
        <taxon>Eucestoda</taxon>
        <taxon>Diphyllobothriidea</taxon>
        <taxon>Diphyllobothriidae</taxon>
        <taxon>Schistocephalus</taxon>
    </lineage>
</organism>
<dbReference type="SUPFAM" id="SSF48403">
    <property type="entry name" value="Ankyrin repeat"/>
    <property type="match status" value="1"/>
</dbReference>
<accession>A0A0X3NMI1</accession>
<dbReference type="InterPro" id="IPR036770">
    <property type="entry name" value="Ankyrin_rpt-contain_sf"/>
</dbReference>
<dbReference type="EMBL" id="GEEE01022004">
    <property type="protein sequence ID" value="JAP41221.1"/>
    <property type="molecule type" value="Transcribed_RNA"/>
</dbReference>
<dbReference type="EMBL" id="GEEE01004407">
    <property type="protein sequence ID" value="JAP58818.1"/>
    <property type="molecule type" value="Transcribed_RNA"/>
</dbReference>
<dbReference type="InterPro" id="IPR029048">
    <property type="entry name" value="HSP70_C_sf"/>
</dbReference>
<proteinExistence type="predicted"/>
<gene>
    <name evidence="1" type="primary">ANR45</name>
    <name evidence="1" type="ORF">TR119885</name>
</gene>